<evidence type="ECO:0000313" key="2">
    <source>
        <dbReference type="Proteomes" id="UP001335100"/>
    </source>
</evidence>
<comment type="caution">
    <text evidence="1">The sequence shown here is derived from an EMBL/GenBank/DDBJ whole genome shotgun (WGS) entry which is preliminary data.</text>
</comment>
<feature type="non-terminal residue" evidence="1">
    <location>
        <position position="1"/>
    </location>
</feature>
<evidence type="ECO:0000313" key="1">
    <source>
        <dbReference type="EMBL" id="MEE1932651.1"/>
    </source>
</evidence>
<dbReference type="Proteomes" id="UP001335100">
    <property type="component" value="Unassembled WGS sequence"/>
</dbReference>
<accession>A0ABU7HMC1</accession>
<proteinExistence type="predicted"/>
<organism evidence="1 2">
    <name type="scientific">Pseudomonas ulcerans</name>
    <dbReference type="NCBI Taxonomy" id="3115852"/>
    <lineage>
        <taxon>Bacteria</taxon>
        <taxon>Pseudomonadati</taxon>
        <taxon>Pseudomonadota</taxon>
        <taxon>Gammaproteobacteria</taxon>
        <taxon>Pseudomonadales</taxon>
        <taxon>Pseudomonadaceae</taxon>
        <taxon>Pseudomonas</taxon>
    </lineage>
</organism>
<gene>
    <name evidence="1" type="ORF">V0R50_05405</name>
</gene>
<dbReference type="RefSeq" id="WP_330073561.1">
    <property type="nucleotide sequence ID" value="NZ_JAZDQJ010000003.1"/>
</dbReference>
<dbReference type="EMBL" id="JAZDQJ010000003">
    <property type="protein sequence ID" value="MEE1932651.1"/>
    <property type="molecule type" value="Genomic_DNA"/>
</dbReference>
<sequence length="61" mass="7416">LDYHKHPHELLDSIVKERLAKRFASTEARILRFPLSLSSVYFEVFQNFSFNFKHLLRPLRR</sequence>
<keyword evidence="2" id="KW-1185">Reference proteome</keyword>
<reference evidence="1 2" key="1">
    <citation type="submission" date="2024-01" db="EMBL/GenBank/DDBJ databases">
        <title>Unpublished Manusciprt.</title>
        <authorList>
            <person name="Duman M."/>
            <person name="Valdes E.G."/>
            <person name="Ajmi N."/>
            <person name="Altun S."/>
            <person name="Saticioglu I.B."/>
        </authorList>
    </citation>
    <scope>NUCLEOTIDE SEQUENCE [LARGE SCALE GENOMIC DNA]</scope>
    <source>
        <strain evidence="1 2">148P</strain>
    </source>
</reference>
<name>A0ABU7HMC1_9PSED</name>
<protein>
    <submittedName>
        <fullName evidence="1">Uncharacterized protein</fullName>
    </submittedName>
</protein>